<sequence length="176" mass="19478">MVVPLICSTIKIIVGKASPLPIPTTQVLPATATPGVRGVFNDHPAQEICVRTLLQPHDGMPMRLKSLDNIGNKLLHLGASAYSAPDEIRYPPRDHLQGMACELCNARKTMGNDRVVCTRLGMKTTCVECDEYKRPCTFTHMAIMSGRVDLQRASMFPPYNREGTKRLAGNRVVKEF</sequence>
<dbReference type="EMBL" id="KB445550">
    <property type="protein sequence ID" value="EMD00704.1"/>
    <property type="molecule type" value="Genomic_DNA"/>
</dbReference>
<dbReference type="KEGG" id="bcom:BAUCODRAFT_29063"/>
<dbReference type="HOGENOM" id="CLU_1524863_0_0_1"/>
<accession>M2N962</accession>
<dbReference type="RefSeq" id="XP_007671888.1">
    <property type="nucleotide sequence ID" value="XM_007673698.1"/>
</dbReference>
<dbReference type="GeneID" id="19110847"/>
<evidence type="ECO:0000313" key="1">
    <source>
        <dbReference type="EMBL" id="EMD00704.1"/>
    </source>
</evidence>
<gene>
    <name evidence="1" type="ORF">BAUCODRAFT_29063</name>
</gene>
<proteinExistence type="predicted"/>
<name>M2N962_BAUPA</name>
<evidence type="ECO:0000313" key="2">
    <source>
        <dbReference type="Proteomes" id="UP000011761"/>
    </source>
</evidence>
<organism evidence="1 2">
    <name type="scientific">Baudoinia panamericana (strain UAMH 10762)</name>
    <name type="common">Angels' share fungus</name>
    <name type="synonym">Baudoinia compniacensis (strain UAMH 10762)</name>
    <dbReference type="NCBI Taxonomy" id="717646"/>
    <lineage>
        <taxon>Eukaryota</taxon>
        <taxon>Fungi</taxon>
        <taxon>Dikarya</taxon>
        <taxon>Ascomycota</taxon>
        <taxon>Pezizomycotina</taxon>
        <taxon>Dothideomycetes</taxon>
        <taxon>Dothideomycetidae</taxon>
        <taxon>Mycosphaerellales</taxon>
        <taxon>Teratosphaeriaceae</taxon>
        <taxon>Baudoinia</taxon>
    </lineage>
</organism>
<reference evidence="1 2" key="1">
    <citation type="journal article" date="2012" name="PLoS Pathog.">
        <title>Diverse lifestyles and strategies of plant pathogenesis encoded in the genomes of eighteen Dothideomycetes fungi.</title>
        <authorList>
            <person name="Ohm R.A."/>
            <person name="Feau N."/>
            <person name="Henrissat B."/>
            <person name="Schoch C.L."/>
            <person name="Horwitz B.A."/>
            <person name="Barry K.W."/>
            <person name="Condon B.J."/>
            <person name="Copeland A.C."/>
            <person name="Dhillon B."/>
            <person name="Glaser F."/>
            <person name="Hesse C.N."/>
            <person name="Kosti I."/>
            <person name="LaButti K."/>
            <person name="Lindquist E.A."/>
            <person name="Lucas S."/>
            <person name="Salamov A.A."/>
            <person name="Bradshaw R.E."/>
            <person name="Ciuffetti L."/>
            <person name="Hamelin R.C."/>
            <person name="Kema G.H.J."/>
            <person name="Lawrence C."/>
            <person name="Scott J.A."/>
            <person name="Spatafora J.W."/>
            <person name="Turgeon B.G."/>
            <person name="de Wit P.J.G.M."/>
            <person name="Zhong S."/>
            <person name="Goodwin S.B."/>
            <person name="Grigoriev I.V."/>
        </authorList>
    </citation>
    <scope>NUCLEOTIDE SEQUENCE [LARGE SCALE GENOMIC DNA]</scope>
    <source>
        <strain evidence="1 2">UAMH 10762</strain>
    </source>
</reference>
<keyword evidence="2" id="KW-1185">Reference proteome</keyword>
<dbReference type="Proteomes" id="UP000011761">
    <property type="component" value="Unassembled WGS sequence"/>
</dbReference>
<protein>
    <submittedName>
        <fullName evidence="1">Uncharacterized protein</fullName>
    </submittedName>
</protein>
<dbReference type="AlphaFoldDB" id="M2N962"/>